<feature type="compositionally biased region" description="Acidic residues" evidence="1">
    <location>
        <begin position="99"/>
        <end position="113"/>
    </location>
</feature>
<evidence type="ECO:0000313" key="2">
    <source>
        <dbReference type="EMBL" id="KAK9907444.1"/>
    </source>
</evidence>
<gene>
    <name evidence="2" type="ORF">WJX75_003892</name>
</gene>
<sequence>MDWKAKLRKLYPDPRERAYFTVKLFSQPDGKRLEYFEDSDDECVKSTLESSFGPAPLSKATLPDAAAFFGVLKDGLGSASELAKKAKKVKKAKQKVEDQNGEILEDEREDMQP</sequence>
<comment type="caution">
    <text evidence="2">The sequence shown here is derived from an EMBL/GenBank/DDBJ whole genome shotgun (WGS) entry which is preliminary data.</text>
</comment>
<evidence type="ECO:0000256" key="1">
    <source>
        <dbReference type="SAM" id="MobiDB-lite"/>
    </source>
</evidence>
<dbReference type="EMBL" id="JALJOT010000009">
    <property type="protein sequence ID" value="KAK9907444.1"/>
    <property type="molecule type" value="Genomic_DNA"/>
</dbReference>
<organism evidence="2 3">
    <name type="scientific">Coccomyxa subellipsoidea</name>
    <dbReference type="NCBI Taxonomy" id="248742"/>
    <lineage>
        <taxon>Eukaryota</taxon>
        <taxon>Viridiplantae</taxon>
        <taxon>Chlorophyta</taxon>
        <taxon>core chlorophytes</taxon>
        <taxon>Trebouxiophyceae</taxon>
        <taxon>Trebouxiophyceae incertae sedis</taxon>
        <taxon>Coccomyxaceae</taxon>
        <taxon>Coccomyxa</taxon>
    </lineage>
</organism>
<accession>A0ABR2YKR9</accession>
<proteinExistence type="predicted"/>
<dbReference type="Proteomes" id="UP001491310">
    <property type="component" value="Unassembled WGS sequence"/>
</dbReference>
<keyword evidence="3" id="KW-1185">Reference proteome</keyword>
<evidence type="ECO:0000313" key="3">
    <source>
        <dbReference type="Proteomes" id="UP001491310"/>
    </source>
</evidence>
<feature type="region of interest" description="Disordered" evidence="1">
    <location>
        <begin position="91"/>
        <end position="113"/>
    </location>
</feature>
<name>A0ABR2YKR9_9CHLO</name>
<protein>
    <submittedName>
        <fullName evidence="2">Uncharacterized protein</fullName>
    </submittedName>
</protein>
<reference evidence="2 3" key="1">
    <citation type="journal article" date="2024" name="Nat. Commun.">
        <title>Phylogenomics reveals the evolutionary origins of lichenization in chlorophyte algae.</title>
        <authorList>
            <person name="Puginier C."/>
            <person name="Libourel C."/>
            <person name="Otte J."/>
            <person name="Skaloud P."/>
            <person name="Haon M."/>
            <person name="Grisel S."/>
            <person name="Petersen M."/>
            <person name="Berrin J.G."/>
            <person name="Delaux P.M."/>
            <person name="Dal Grande F."/>
            <person name="Keller J."/>
        </authorList>
    </citation>
    <scope>NUCLEOTIDE SEQUENCE [LARGE SCALE GENOMIC DNA]</scope>
    <source>
        <strain evidence="2 3">SAG 216-7</strain>
    </source>
</reference>